<feature type="domain" description="LIM zinc-binding" evidence="7">
    <location>
        <begin position="283"/>
        <end position="342"/>
    </location>
</feature>
<keyword evidence="1 5" id="KW-0479">Metal-binding</keyword>
<dbReference type="InterPro" id="IPR001781">
    <property type="entry name" value="Znf_LIM"/>
</dbReference>
<keyword evidence="2" id="KW-0677">Repeat</keyword>
<feature type="compositionally biased region" description="Basic residues" evidence="6">
    <location>
        <begin position="357"/>
        <end position="373"/>
    </location>
</feature>
<feature type="region of interest" description="Disordered" evidence="6">
    <location>
        <begin position="347"/>
        <end position="403"/>
    </location>
</feature>
<reference evidence="8 9" key="1">
    <citation type="submission" date="2024-04" db="EMBL/GenBank/DDBJ databases">
        <title>Tritrichomonas musculus Genome.</title>
        <authorList>
            <person name="Alves-Ferreira E."/>
            <person name="Grigg M."/>
            <person name="Lorenzi H."/>
            <person name="Galac M."/>
        </authorList>
    </citation>
    <scope>NUCLEOTIDE SEQUENCE [LARGE SCALE GENOMIC DNA]</scope>
    <source>
        <strain evidence="8 9">EAF2021</strain>
    </source>
</reference>
<dbReference type="Gene3D" id="2.10.110.10">
    <property type="entry name" value="Cysteine Rich Protein"/>
    <property type="match status" value="5"/>
</dbReference>
<protein>
    <recommendedName>
        <fullName evidence="7">LIM zinc-binding domain-containing protein</fullName>
    </recommendedName>
</protein>
<evidence type="ECO:0000256" key="6">
    <source>
        <dbReference type="SAM" id="MobiDB-lite"/>
    </source>
</evidence>
<evidence type="ECO:0000256" key="1">
    <source>
        <dbReference type="ARBA" id="ARBA00022723"/>
    </source>
</evidence>
<comment type="caution">
    <text evidence="8">The sequence shown here is derived from an EMBL/GenBank/DDBJ whole genome shotgun (WGS) entry which is preliminary data.</text>
</comment>
<dbReference type="Pfam" id="PF00412">
    <property type="entry name" value="LIM"/>
    <property type="match status" value="4"/>
</dbReference>
<organism evidence="8 9">
    <name type="scientific">Tritrichomonas musculus</name>
    <dbReference type="NCBI Taxonomy" id="1915356"/>
    <lineage>
        <taxon>Eukaryota</taxon>
        <taxon>Metamonada</taxon>
        <taxon>Parabasalia</taxon>
        <taxon>Tritrichomonadida</taxon>
        <taxon>Tritrichomonadidae</taxon>
        <taxon>Tritrichomonas</taxon>
    </lineage>
</organism>
<dbReference type="PANTHER" id="PTHR24205">
    <property type="entry name" value="FOUR AND A HALF LIM DOMAINS PROTEIN"/>
    <property type="match status" value="1"/>
</dbReference>
<dbReference type="SMART" id="SM00132">
    <property type="entry name" value="LIM"/>
    <property type="match status" value="5"/>
</dbReference>
<feature type="compositionally biased region" description="Acidic residues" evidence="6">
    <location>
        <begin position="376"/>
        <end position="395"/>
    </location>
</feature>
<evidence type="ECO:0000256" key="5">
    <source>
        <dbReference type="PROSITE-ProRule" id="PRU00125"/>
    </source>
</evidence>
<evidence type="ECO:0000256" key="3">
    <source>
        <dbReference type="ARBA" id="ARBA00022833"/>
    </source>
</evidence>
<feature type="domain" description="LIM zinc-binding" evidence="7">
    <location>
        <begin position="92"/>
        <end position="155"/>
    </location>
</feature>
<dbReference type="SUPFAM" id="SSF57716">
    <property type="entry name" value="Glucocorticoid receptor-like (DNA-binding domain)"/>
    <property type="match status" value="5"/>
</dbReference>
<name>A0ABR2L1P0_9EUKA</name>
<keyword evidence="4 5" id="KW-0440">LIM domain</keyword>
<evidence type="ECO:0000259" key="7">
    <source>
        <dbReference type="PROSITE" id="PS50023"/>
    </source>
</evidence>
<dbReference type="PROSITE" id="PS50023">
    <property type="entry name" value="LIM_DOMAIN_2"/>
    <property type="match status" value="4"/>
</dbReference>
<proteinExistence type="predicted"/>
<feature type="domain" description="LIM zinc-binding" evidence="7">
    <location>
        <begin position="33"/>
        <end position="91"/>
    </location>
</feature>
<dbReference type="PANTHER" id="PTHR24205:SF16">
    <property type="entry name" value="GH01042P-RELATED"/>
    <property type="match status" value="1"/>
</dbReference>
<evidence type="ECO:0000256" key="4">
    <source>
        <dbReference type="ARBA" id="ARBA00023038"/>
    </source>
</evidence>
<dbReference type="CDD" id="cd08368">
    <property type="entry name" value="LIM"/>
    <property type="match status" value="2"/>
</dbReference>
<dbReference type="EMBL" id="JAPFFF010000002">
    <property type="protein sequence ID" value="KAK8897279.1"/>
    <property type="molecule type" value="Genomic_DNA"/>
</dbReference>
<feature type="domain" description="LIM zinc-binding" evidence="7">
    <location>
        <begin position="157"/>
        <end position="225"/>
    </location>
</feature>
<dbReference type="PROSITE" id="PS00478">
    <property type="entry name" value="LIM_DOMAIN_1"/>
    <property type="match status" value="3"/>
</dbReference>
<gene>
    <name evidence="8" type="ORF">M9Y10_015219</name>
</gene>
<keyword evidence="3 5" id="KW-0862">Zinc</keyword>
<sequence length="403" mass="46213">MSNQKLLPLATELNVITVEPLSKLWHIPKVQKGYCPGCERKIDKQMLTFQDNDWHPECFRCSLCREPFVDNKCVPKGDLILHEQCFKKCFEDRCAVCNDFVSKNKNKMPMEALGKIYHAKCFKCTRCKANLGQGAFISYYNMPYCKSCYEEMTEFFPVCLACHHPINESNTEFKTFFFQGTKYYVHASNCYKCLYCPEDIGPEENCRVHDNHLICKNCYIKGLSKICADCNEPIFDQGSNMGSVYWHTQHFKCSICHQALKPDSCEFRYGVLKCKGCAMEDKPKCAGCGKPIGSNAIASCGALWHPSCLVCNYCQKKLIGTSFSKVRGKPCCTNCFKKLLKEKKIDQNGEPILNQDKKKKSKSDKNHHHHHHKKDDDEENSDSEEEYDEYSDDTDSGSNEDSK</sequence>
<keyword evidence="9" id="KW-1185">Reference proteome</keyword>
<evidence type="ECO:0000313" key="9">
    <source>
        <dbReference type="Proteomes" id="UP001470230"/>
    </source>
</evidence>
<evidence type="ECO:0000313" key="8">
    <source>
        <dbReference type="EMBL" id="KAK8897279.1"/>
    </source>
</evidence>
<accession>A0ABR2L1P0</accession>
<dbReference type="Proteomes" id="UP001470230">
    <property type="component" value="Unassembled WGS sequence"/>
</dbReference>
<evidence type="ECO:0000256" key="2">
    <source>
        <dbReference type="ARBA" id="ARBA00022737"/>
    </source>
</evidence>